<dbReference type="EMBL" id="MHKL01000009">
    <property type="protein sequence ID" value="OGY89714.1"/>
    <property type="molecule type" value="Genomic_DNA"/>
</dbReference>
<proteinExistence type="inferred from homology"/>
<dbReference type="Gene3D" id="3.90.550.10">
    <property type="entry name" value="Spore Coat Polysaccharide Biosynthesis Protein SpsA, Chain A"/>
    <property type="match status" value="1"/>
</dbReference>
<gene>
    <name evidence="6" type="ORF">A2927_00155</name>
</gene>
<dbReference type="PANTHER" id="PTHR43179">
    <property type="entry name" value="RHAMNOSYLTRANSFERASE WBBL"/>
    <property type="match status" value="1"/>
</dbReference>
<evidence type="ECO:0000313" key="6">
    <source>
        <dbReference type="EMBL" id="OGY89714.1"/>
    </source>
</evidence>
<comment type="caution">
    <text evidence="6">The sequence shown here is derived from an EMBL/GenBank/DDBJ whole genome shotgun (WGS) entry which is preliminary data.</text>
</comment>
<keyword evidence="3" id="KW-0808">Transferase</keyword>
<evidence type="ECO:0000259" key="5">
    <source>
        <dbReference type="Pfam" id="PF00535"/>
    </source>
</evidence>
<keyword evidence="4" id="KW-1133">Transmembrane helix</keyword>
<evidence type="ECO:0000313" key="7">
    <source>
        <dbReference type="Proteomes" id="UP000178849"/>
    </source>
</evidence>
<comment type="similarity">
    <text evidence="1">Belongs to the glycosyltransferase 2 family.</text>
</comment>
<dbReference type="GO" id="GO:0016757">
    <property type="term" value="F:glycosyltransferase activity"/>
    <property type="evidence" value="ECO:0007669"/>
    <property type="project" value="UniProtKB-KW"/>
</dbReference>
<organism evidence="6 7">
    <name type="scientific">Candidatus Komeilibacteria bacterium RIFCSPLOWO2_01_FULL_45_10</name>
    <dbReference type="NCBI Taxonomy" id="1798550"/>
    <lineage>
        <taxon>Bacteria</taxon>
        <taxon>Candidatus Komeiliibacteriota</taxon>
    </lineage>
</organism>
<sequence>MTSHEEKMKKVAIIIVCYNGLKYLPKLLGSIFTFQPETVQQEIIVIDNASMDNSVPWLKQNYPALKIFGQSKNLGFAQGNNLGLKYAITNDFDYAMLLNQDTIIEDGYLDKLVAKAESNPAMAAVQPKILLYPLTDLINSVGNVIHYLGFGYTFGHKSANRESRIKNHEINYCSGAACLLKLAVLKKVGLFDEKLFMYHEDLDLGWRFLLAGYQNVIELSAVVYHQYEFSRSIKKYYFLERNRLIVIFQNYKLLTLLLILPALILMEIGLFIFSFFNGWWPKKLKVYLYFLNPQNWLKIIKTRSQIQQSRKKGDRAVVAKFSGLILHQEISNQLMEKIANPLFNAYWQVVKKLIVW</sequence>
<evidence type="ECO:0000256" key="4">
    <source>
        <dbReference type="SAM" id="Phobius"/>
    </source>
</evidence>
<keyword evidence="2" id="KW-0328">Glycosyltransferase</keyword>
<evidence type="ECO:0000256" key="3">
    <source>
        <dbReference type="ARBA" id="ARBA00022679"/>
    </source>
</evidence>
<dbReference type="InterPro" id="IPR029044">
    <property type="entry name" value="Nucleotide-diphossugar_trans"/>
</dbReference>
<dbReference type="CDD" id="cd04186">
    <property type="entry name" value="GT_2_like_c"/>
    <property type="match status" value="1"/>
</dbReference>
<feature type="domain" description="Glycosyltransferase 2-like" evidence="5">
    <location>
        <begin position="13"/>
        <end position="188"/>
    </location>
</feature>
<feature type="transmembrane region" description="Helical" evidence="4">
    <location>
        <begin position="253"/>
        <end position="276"/>
    </location>
</feature>
<dbReference type="AlphaFoldDB" id="A0A1G2BKJ1"/>
<dbReference type="Proteomes" id="UP000178849">
    <property type="component" value="Unassembled WGS sequence"/>
</dbReference>
<dbReference type="InterPro" id="IPR001173">
    <property type="entry name" value="Glyco_trans_2-like"/>
</dbReference>
<dbReference type="SUPFAM" id="SSF53448">
    <property type="entry name" value="Nucleotide-diphospho-sugar transferases"/>
    <property type="match status" value="1"/>
</dbReference>
<keyword evidence="4" id="KW-0812">Transmembrane</keyword>
<protein>
    <recommendedName>
        <fullName evidence="5">Glycosyltransferase 2-like domain-containing protein</fullName>
    </recommendedName>
</protein>
<evidence type="ECO:0000256" key="1">
    <source>
        <dbReference type="ARBA" id="ARBA00006739"/>
    </source>
</evidence>
<keyword evidence="4" id="KW-0472">Membrane</keyword>
<name>A0A1G2BKJ1_9BACT</name>
<dbReference type="Pfam" id="PF00535">
    <property type="entry name" value="Glycos_transf_2"/>
    <property type="match status" value="1"/>
</dbReference>
<evidence type="ECO:0000256" key="2">
    <source>
        <dbReference type="ARBA" id="ARBA00022676"/>
    </source>
</evidence>
<accession>A0A1G2BKJ1</accession>
<reference evidence="6 7" key="1">
    <citation type="journal article" date="2016" name="Nat. Commun.">
        <title>Thousands of microbial genomes shed light on interconnected biogeochemical processes in an aquifer system.</title>
        <authorList>
            <person name="Anantharaman K."/>
            <person name="Brown C.T."/>
            <person name="Hug L.A."/>
            <person name="Sharon I."/>
            <person name="Castelle C.J."/>
            <person name="Probst A.J."/>
            <person name="Thomas B.C."/>
            <person name="Singh A."/>
            <person name="Wilkins M.J."/>
            <person name="Karaoz U."/>
            <person name="Brodie E.L."/>
            <person name="Williams K.H."/>
            <person name="Hubbard S.S."/>
            <person name="Banfield J.F."/>
        </authorList>
    </citation>
    <scope>NUCLEOTIDE SEQUENCE [LARGE SCALE GENOMIC DNA]</scope>
</reference>
<dbReference type="PANTHER" id="PTHR43179:SF12">
    <property type="entry name" value="GALACTOFURANOSYLTRANSFERASE GLFT2"/>
    <property type="match status" value="1"/>
</dbReference>
<dbReference type="STRING" id="1798550.A2927_00155"/>